<keyword evidence="4 7" id="KW-0808">Transferase</keyword>
<evidence type="ECO:0000256" key="2">
    <source>
        <dbReference type="ARBA" id="ARBA00003015"/>
    </source>
</evidence>
<keyword evidence="5 7" id="KW-0949">S-adenosyl-L-methionine</keyword>
<evidence type="ECO:0000256" key="5">
    <source>
        <dbReference type="ARBA" id="ARBA00022691"/>
    </source>
</evidence>
<feature type="binding site" evidence="7">
    <location>
        <position position="120"/>
    </location>
    <ligand>
        <name>S-adenosyl-L-methionine</name>
        <dbReference type="ChEBI" id="CHEBI:59789"/>
    </ligand>
</feature>
<dbReference type="AlphaFoldDB" id="A0A363UNP4"/>
<protein>
    <recommendedName>
        <fullName evidence="7">tRNA (guanine-N(7)-)-methyltransferase</fullName>
        <ecNumber evidence="7">2.1.1.33</ecNumber>
    </recommendedName>
    <alternativeName>
        <fullName evidence="7">tRNA (guanine(46)-N(7))-methyltransferase</fullName>
    </alternativeName>
    <alternativeName>
        <fullName evidence="7">tRNA(m7G46)-methyltransferase</fullName>
    </alternativeName>
</protein>
<comment type="similarity">
    <text evidence="7">Belongs to the class I-like SAM-binding methyltransferase superfamily. TrmB family.</text>
</comment>
<feature type="binding site" evidence="7">
    <location>
        <position position="179"/>
    </location>
    <ligand>
        <name>substrate</name>
    </ligand>
</feature>
<dbReference type="RefSeq" id="WP_109719124.1">
    <property type="nucleotide sequence ID" value="NZ_QEQK01000003.1"/>
</dbReference>
<dbReference type="GO" id="GO:0008176">
    <property type="term" value="F:tRNA (guanine(46)-N7)-methyltransferase activity"/>
    <property type="evidence" value="ECO:0007669"/>
    <property type="project" value="UniProtKB-UniRule"/>
</dbReference>
<dbReference type="EMBL" id="QEQK01000003">
    <property type="protein sequence ID" value="PWN57043.1"/>
    <property type="molecule type" value="Genomic_DNA"/>
</dbReference>
<comment type="caution">
    <text evidence="8">The sequence shown here is derived from an EMBL/GenBank/DDBJ whole genome shotgun (WGS) entry which is preliminary data.</text>
</comment>
<keyword evidence="3 7" id="KW-0489">Methyltransferase</keyword>
<evidence type="ECO:0000313" key="8">
    <source>
        <dbReference type="EMBL" id="PWN57043.1"/>
    </source>
</evidence>
<accession>A0A363UNP4</accession>
<evidence type="ECO:0000256" key="1">
    <source>
        <dbReference type="ARBA" id="ARBA00000142"/>
    </source>
</evidence>
<evidence type="ECO:0000256" key="7">
    <source>
        <dbReference type="HAMAP-Rule" id="MF_01057"/>
    </source>
</evidence>
<dbReference type="OrthoDB" id="9802090at2"/>
<dbReference type="InterPro" id="IPR055361">
    <property type="entry name" value="tRNA_methyltr_TrmB_bact"/>
</dbReference>
<comment type="function">
    <text evidence="2 7">Catalyzes the formation of N(7)-methylguanine at position 46 (m7G46) in tRNA.</text>
</comment>
<sequence length="237" mass="26300">MSTPTDASTTEHPPAHHRRIRSFVRREGRLTPAQSRALDALLPRYGAAVAAFAQPTSLFERVAPITIEIGFGDGDNLLAACQAHPERNYIGFEVHRPGVGRLLDRADKAGVTNLRVCSEDAAETLAGSAAEPWIDQAFVLFPDPWHKARHHKRRLIQPAFLDMLAQRMAQGAQLRLATDWADYAEHMAEVCDAHPAFVNAHGPGGQMPEAGDRIETKFERRGLRLGHTIADFDYRRV</sequence>
<dbReference type="PROSITE" id="PS51625">
    <property type="entry name" value="SAM_MT_TRMB"/>
    <property type="match status" value="1"/>
</dbReference>
<feature type="binding site" evidence="7">
    <location>
        <position position="93"/>
    </location>
    <ligand>
        <name>S-adenosyl-L-methionine</name>
        <dbReference type="ChEBI" id="CHEBI:59789"/>
    </ligand>
</feature>
<comment type="catalytic activity">
    <reaction evidence="1 7">
        <text>guanosine(46) in tRNA + S-adenosyl-L-methionine = N(7)-methylguanosine(46) in tRNA + S-adenosyl-L-homocysteine</text>
        <dbReference type="Rhea" id="RHEA:42708"/>
        <dbReference type="Rhea" id="RHEA-COMP:10188"/>
        <dbReference type="Rhea" id="RHEA-COMP:10189"/>
        <dbReference type="ChEBI" id="CHEBI:57856"/>
        <dbReference type="ChEBI" id="CHEBI:59789"/>
        <dbReference type="ChEBI" id="CHEBI:74269"/>
        <dbReference type="ChEBI" id="CHEBI:74480"/>
        <dbReference type="EC" id="2.1.1.33"/>
    </reaction>
</comment>
<evidence type="ECO:0000313" key="9">
    <source>
        <dbReference type="Proteomes" id="UP000251800"/>
    </source>
</evidence>
<dbReference type="GO" id="GO:0043527">
    <property type="term" value="C:tRNA methyltransferase complex"/>
    <property type="evidence" value="ECO:0007669"/>
    <property type="project" value="TreeGrafter"/>
</dbReference>
<dbReference type="InterPro" id="IPR029063">
    <property type="entry name" value="SAM-dependent_MTases_sf"/>
</dbReference>
<dbReference type="PANTHER" id="PTHR23417">
    <property type="entry name" value="3-DEOXY-D-MANNO-OCTULOSONIC-ACID TRANSFERASE/TRNA GUANINE-N 7 - -METHYLTRANSFERASE"/>
    <property type="match status" value="1"/>
</dbReference>
<feature type="binding site" evidence="7">
    <location>
        <position position="68"/>
    </location>
    <ligand>
        <name>S-adenosyl-L-methionine</name>
        <dbReference type="ChEBI" id="CHEBI:59789"/>
    </ligand>
</feature>
<dbReference type="NCBIfam" id="TIGR00091">
    <property type="entry name" value="tRNA (guanosine(46)-N7)-methyltransferase TrmB"/>
    <property type="match status" value="1"/>
</dbReference>
<dbReference type="SUPFAM" id="SSF53335">
    <property type="entry name" value="S-adenosyl-L-methionine-dependent methyltransferases"/>
    <property type="match status" value="1"/>
</dbReference>
<feature type="binding site" evidence="7">
    <location>
        <position position="143"/>
    </location>
    <ligand>
        <name>S-adenosyl-L-methionine</name>
        <dbReference type="ChEBI" id="CHEBI:59789"/>
    </ligand>
</feature>
<evidence type="ECO:0000256" key="3">
    <source>
        <dbReference type="ARBA" id="ARBA00022603"/>
    </source>
</evidence>
<dbReference type="PANTHER" id="PTHR23417:SF14">
    <property type="entry name" value="PENTACOTRIPEPTIDE-REPEAT REGION OF PRORP DOMAIN-CONTAINING PROTEIN"/>
    <property type="match status" value="1"/>
</dbReference>
<dbReference type="Pfam" id="PF02390">
    <property type="entry name" value="Methyltransf_4"/>
    <property type="match status" value="1"/>
</dbReference>
<dbReference type="EC" id="2.1.1.33" evidence="7"/>
<gene>
    <name evidence="7" type="primary">trmB</name>
    <name evidence="8" type="ORF">DEH80_03645</name>
</gene>
<organism evidence="8 9">
    <name type="scientific">Abyssibacter profundi</name>
    <dbReference type="NCBI Taxonomy" id="2182787"/>
    <lineage>
        <taxon>Bacteria</taxon>
        <taxon>Pseudomonadati</taxon>
        <taxon>Pseudomonadota</taxon>
        <taxon>Gammaproteobacteria</taxon>
        <taxon>Chromatiales</taxon>
        <taxon>Oceanococcaceae</taxon>
        <taxon>Abyssibacter</taxon>
    </lineage>
</organism>
<dbReference type="Proteomes" id="UP000251800">
    <property type="component" value="Unassembled WGS sequence"/>
</dbReference>
<dbReference type="Gene3D" id="3.40.50.150">
    <property type="entry name" value="Vaccinia Virus protein VP39"/>
    <property type="match status" value="1"/>
</dbReference>
<dbReference type="HAMAP" id="MF_01057">
    <property type="entry name" value="tRNA_methyltr_TrmB"/>
    <property type="match status" value="1"/>
</dbReference>
<comment type="pathway">
    <text evidence="7">tRNA modification; N(7)-methylguanine-tRNA biosynthesis.</text>
</comment>
<feature type="binding site" evidence="7">
    <location>
        <position position="147"/>
    </location>
    <ligand>
        <name>substrate</name>
    </ligand>
</feature>
<comment type="caution">
    <text evidence="7">Lacks conserved residue(s) required for the propagation of feature annotation.</text>
</comment>
<name>A0A363UNP4_9GAMM</name>
<dbReference type="InterPro" id="IPR003358">
    <property type="entry name" value="tRNA_(Gua-N-7)_MeTrfase_Trmb"/>
</dbReference>
<evidence type="ECO:0000256" key="4">
    <source>
        <dbReference type="ARBA" id="ARBA00022679"/>
    </source>
</evidence>
<reference evidence="8 9" key="1">
    <citation type="submission" date="2018-05" db="EMBL/GenBank/DDBJ databases">
        <title>Abyssibacter profundi OUC007T gen. nov., sp. nov, a marine bacterium isolated from seawater of the Mariana Trench.</title>
        <authorList>
            <person name="Zhou S."/>
        </authorList>
    </citation>
    <scope>NUCLEOTIDE SEQUENCE [LARGE SCALE GENOMIC DNA]</scope>
    <source>
        <strain evidence="8 9">OUC007</strain>
    </source>
</reference>
<feature type="binding site" evidence="7">
    <location>
        <begin position="216"/>
        <end position="219"/>
    </location>
    <ligand>
        <name>substrate</name>
    </ligand>
</feature>
<proteinExistence type="inferred from homology"/>
<evidence type="ECO:0000256" key="6">
    <source>
        <dbReference type="ARBA" id="ARBA00022694"/>
    </source>
</evidence>
<keyword evidence="6 7" id="KW-0819">tRNA processing</keyword>
<keyword evidence="9" id="KW-1185">Reference proteome</keyword>
<dbReference type="UniPathway" id="UPA00989"/>